<proteinExistence type="predicted"/>
<dbReference type="InterPro" id="IPR016773">
    <property type="entry name" value="Fe3_uptake_reg_CjrA_prd"/>
</dbReference>
<dbReference type="RefSeq" id="WP_237485545.1">
    <property type="nucleotide sequence ID" value="NZ_CAKLCM010000002.1"/>
</dbReference>
<comment type="caution">
    <text evidence="2">The sequence shown here is derived from an EMBL/GenBank/DDBJ whole genome shotgun (WGS) entry which is preliminary data.</text>
</comment>
<dbReference type="PIRSF" id="PIRSF020419">
    <property type="entry name" value="Fe_uptake_reg_CjrA_prd"/>
    <property type="match status" value="1"/>
</dbReference>
<dbReference type="Pfam" id="PF04187">
    <property type="entry name" value="Cofac_haem_bdg"/>
    <property type="match status" value="1"/>
</dbReference>
<evidence type="ECO:0000313" key="3">
    <source>
        <dbReference type="Proteomes" id="UP000838160"/>
    </source>
</evidence>
<accession>A0ABN8DG72</accession>
<name>A0ABN8DG72_9VIBR</name>
<dbReference type="CDD" id="cd14727">
    <property type="entry name" value="ChanN-like"/>
    <property type="match status" value="1"/>
</dbReference>
<protein>
    <recommendedName>
        <fullName evidence="1">Haem-binding uptake Tiki superfamily ChaN domain-containing protein</fullName>
    </recommendedName>
</protein>
<sequence>MKALVPTLMLALVAGCSTTPSNQANQAPTEPVVSYYDYQLYTPFGQPIELDNLPQELLDADIVLVGEWHTHTGIHRFQTDLLQALSQTGAKQILSMEQFTRDKQTIVDQYLAGEIGEQPLIQQGNAWPNYQSDYRPLVEYAKAQQLPVIAANAPKNLVRCIGREGTAYLDKLDDGERQWIANNIDTSDSLYKEKFFASMHHGSPEQTEKQYAAQLTWDATMAESIVNYIDQHPESKVMHVAGKFHTEQGLGTAAQIHKLNPNLKLVIITPKADISDNDSDFQLQVLTPPTRYVKTENQMAAYKKLASRHSDLTCKP</sequence>
<dbReference type="SUPFAM" id="SSF159501">
    <property type="entry name" value="EreA/ChaN-like"/>
    <property type="match status" value="1"/>
</dbReference>
<dbReference type="Gene3D" id="3.40.50.11550">
    <property type="match status" value="1"/>
</dbReference>
<dbReference type="InterPro" id="IPR007314">
    <property type="entry name" value="Cofac_haem-bd_dom"/>
</dbReference>
<evidence type="ECO:0000313" key="2">
    <source>
        <dbReference type="EMBL" id="CAH0526551.1"/>
    </source>
</evidence>
<dbReference type="PROSITE" id="PS51257">
    <property type="entry name" value="PROKAR_LIPOPROTEIN"/>
    <property type="match status" value="1"/>
</dbReference>
<dbReference type="Proteomes" id="UP000838160">
    <property type="component" value="Unassembled WGS sequence"/>
</dbReference>
<organism evidence="2 3">
    <name type="scientific">Vibrio hippocampi</name>
    <dbReference type="NCBI Taxonomy" id="654686"/>
    <lineage>
        <taxon>Bacteria</taxon>
        <taxon>Pseudomonadati</taxon>
        <taxon>Pseudomonadota</taxon>
        <taxon>Gammaproteobacteria</taxon>
        <taxon>Vibrionales</taxon>
        <taxon>Vibrionaceae</taxon>
        <taxon>Vibrio</taxon>
    </lineage>
</organism>
<reference evidence="2" key="1">
    <citation type="submission" date="2021-12" db="EMBL/GenBank/DDBJ databases">
        <authorList>
            <person name="Rodrigo-Torres L."/>
            <person name="Arahal R. D."/>
            <person name="Lucena T."/>
        </authorList>
    </citation>
    <scope>NUCLEOTIDE SEQUENCE</scope>
    <source>
        <strain evidence="2">CECT 8226</strain>
    </source>
</reference>
<feature type="domain" description="Haem-binding uptake Tiki superfamily ChaN" evidence="1">
    <location>
        <begin position="55"/>
        <end position="256"/>
    </location>
</feature>
<keyword evidence="3" id="KW-1185">Reference proteome</keyword>
<evidence type="ECO:0000259" key="1">
    <source>
        <dbReference type="Pfam" id="PF04187"/>
    </source>
</evidence>
<gene>
    <name evidence="2" type="ORF">VHP8226_01905</name>
</gene>
<dbReference type="EMBL" id="CAKLCM010000002">
    <property type="protein sequence ID" value="CAH0526551.1"/>
    <property type="molecule type" value="Genomic_DNA"/>
</dbReference>